<evidence type="ECO:0000259" key="7">
    <source>
        <dbReference type="PROSITE" id="PS50922"/>
    </source>
</evidence>
<dbReference type="InterPro" id="IPR006634">
    <property type="entry name" value="TLC-dom"/>
</dbReference>
<reference evidence="8 9" key="1">
    <citation type="submission" date="2023-08" db="EMBL/GenBank/DDBJ databases">
        <title>A Necator americanus chromosomal reference genome.</title>
        <authorList>
            <person name="Ilik V."/>
            <person name="Petrzelkova K.J."/>
            <person name="Pardy F."/>
            <person name="Fuh T."/>
            <person name="Niatou-Singa F.S."/>
            <person name="Gouil Q."/>
            <person name="Baker L."/>
            <person name="Ritchie M.E."/>
            <person name="Jex A.R."/>
            <person name="Gazzola D."/>
            <person name="Li H."/>
            <person name="Toshio Fujiwara R."/>
            <person name="Zhan B."/>
            <person name="Aroian R.V."/>
            <person name="Pafco B."/>
            <person name="Schwarz E.M."/>
        </authorList>
    </citation>
    <scope>NUCLEOTIDE SEQUENCE [LARGE SCALE GENOMIC DNA]</scope>
    <source>
        <strain evidence="8 9">Aroian</strain>
        <tissue evidence="8">Whole animal</tissue>
    </source>
</reference>
<dbReference type="PANTHER" id="PTHR13439">
    <property type="entry name" value="CT120 PROTEIN"/>
    <property type="match status" value="1"/>
</dbReference>
<dbReference type="InterPro" id="IPR050846">
    <property type="entry name" value="TLCD"/>
</dbReference>
<evidence type="ECO:0000256" key="1">
    <source>
        <dbReference type="ARBA" id="ARBA00004141"/>
    </source>
</evidence>
<feature type="transmembrane region" description="Helical" evidence="6">
    <location>
        <begin position="153"/>
        <end position="171"/>
    </location>
</feature>
<evidence type="ECO:0000256" key="6">
    <source>
        <dbReference type="SAM" id="Phobius"/>
    </source>
</evidence>
<evidence type="ECO:0000313" key="9">
    <source>
        <dbReference type="Proteomes" id="UP001303046"/>
    </source>
</evidence>
<evidence type="ECO:0000256" key="5">
    <source>
        <dbReference type="PROSITE-ProRule" id="PRU00205"/>
    </source>
</evidence>
<keyword evidence="4 5" id="KW-0472">Membrane</keyword>
<name>A0ABR1DHD2_NECAM</name>
<feature type="transmembrane region" description="Helical" evidence="6">
    <location>
        <begin position="249"/>
        <end position="274"/>
    </location>
</feature>
<dbReference type="PROSITE" id="PS50922">
    <property type="entry name" value="TLC"/>
    <property type="match status" value="1"/>
</dbReference>
<comment type="caution">
    <text evidence="8">The sequence shown here is derived from an EMBL/GenBank/DDBJ whole genome shotgun (WGS) entry which is preliminary data.</text>
</comment>
<evidence type="ECO:0000313" key="8">
    <source>
        <dbReference type="EMBL" id="KAK6749894.1"/>
    </source>
</evidence>
<feature type="transmembrane region" description="Helical" evidence="6">
    <location>
        <begin position="183"/>
        <end position="203"/>
    </location>
</feature>
<protein>
    <recommendedName>
        <fullName evidence="7">TLC domain-containing protein</fullName>
    </recommendedName>
</protein>
<keyword evidence="2 5" id="KW-0812">Transmembrane</keyword>
<feature type="transmembrane region" description="Helical" evidence="6">
    <location>
        <begin position="84"/>
        <end position="106"/>
    </location>
</feature>
<keyword evidence="9" id="KW-1185">Reference proteome</keyword>
<feature type="domain" description="TLC" evidence="7">
    <location>
        <begin position="113"/>
        <end position="294"/>
    </location>
</feature>
<accession>A0ABR1DHD2</accession>
<evidence type="ECO:0000256" key="4">
    <source>
        <dbReference type="ARBA" id="ARBA00023136"/>
    </source>
</evidence>
<dbReference type="SMART" id="SM00724">
    <property type="entry name" value="TLC"/>
    <property type="match status" value="1"/>
</dbReference>
<evidence type="ECO:0000256" key="3">
    <source>
        <dbReference type="ARBA" id="ARBA00022989"/>
    </source>
</evidence>
<dbReference type="EMBL" id="JAVFWL010000004">
    <property type="protein sequence ID" value="KAK6749894.1"/>
    <property type="molecule type" value="Genomic_DNA"/>
</dbReference>
<dbReference type="Pfam" id="PF03798">
    <property type="entry name" value="TRAM_LAG1_CLN8"/>
    <property type="match status" value="1"/>
</dbReference>
<evidence type="ECO:0000256" key="2">
    <source>
        <dbReference type="ARBA" id="ARBA00022692"/>
    </source>
</evidence>
<feature type="transmembrane region" description="Helical" evidence="6">
    <location>
        <begin position="280"/>
        <end position="306"/>
    </location>
</feature>
<proteinExistence type="predicted"/>
<organism evidence="8 9">
    <name type="scientific">Necator americanus</name>
    <name type="common">Human hookworm</name>
    <dbReference type="NCBI Taxonomy" id="51031"/>
    <lineage>
        <taxon>Eukaryota</taxon>
        <taxon>Metazoa</taxon>
        <taxon>Ecdysozoa</taxon>
        <taxon>Nematoda</taxon>
        <taxon>Chromadorea</taxon>
        <taxon>Rhabditida</taxon>
        <taxon>Rhabditina</taxon>
        <taxon>Rhabditomorpha</taxon>
        <taxon>Strongyloidea</taxon>
        <taxon>Ancylostomatidae</taxon>
        <taxon>Bunostominae</taxon>
        <taxon>Necator</taxon>
    </lineage>
</organism>
<feature type="transmembrane region" description="Helical" evidence="6">
    <location>
        <begin position="118"/>
        <end position="141"/>
    </location>
</feature>
<feature type="transmembrane region" description="Helical" evidence="6">
    <location>
        <begin position="209"/>
        <end position="228"/>
    </location>
</feature>
<sequence length="363" mass="42145">MFLMLQYIIFYSCSTLASLLCMVYEMLSNPIDKTMDTSMPFIPGNFYAKPFPVIVVDNHTEFGEKNDAEWHVPDYRLIFSMNNVVPLICYALIWYCVNLLVNAYCWTTWKEGFRRRRLINLTTSLIHSTISGGFLLVYFLRNARLMFASPMHYYSYLELQVVLFSIGYFVYDSVDMAINDTINVNSVVLLFHHLSSVFFLSVCVNTHKFLLYSYWALLMEVSSIFLHCRSLLNQSKLSTSSMIGLYKAISYLNIAAFLPFRFFIQLFLILWAFTNIYNMHWYYFAMWMLGSSCFIVINGGLFLRILHSDGFLCSKLSKEQLGGLAEDSEYKIVERDELLEKVSPPTIATLDLSYTSFGAEGFW</sequence>
<comment type="subcellular location">
    <subcellularLocation>
        <location evidence="1">Membrane</location>
        <topology evidence="1">Multi-pass membrane protein</topology>
    </subcellularLocation>
</comment>
<dbReference type="Proteomes" id="UP001303046">
    <property type="component" value="Unassembled WGS sequence"/>
</dbReference>
<feature type="transmembrane region" description="Helical" evidence="6">
    <location>
        <begin position="7"/>
        <end position="27"/>
    </location>
</feature>
<gene>
    <name evidence="8" type="primary">Necator_chrIV.g15403</name>
    <name evidence="8" type="ORF">RB195_002108</name>
</gene>
<keyword evidence="3 6" id="KW-1133">Transmembrane helix</keyword>
<dbReference type="PANTHER" id="PTHR13439:SF21">
    <property type="entry name" value="TLC DOMAIN-CONTAINING PROTEIN"/>
    <property type="match status" value="1"/>
</dbReference>